<keyword evidence="4" id="KW-0472">Membrane</keyword>
<dbReference type="InterPro" id="IPR003406">
    <property type="entry name" value="Glyco_trans_14"/>
</dbReference>
<dbReference type="Pfam" id="PF02485">
    <property type="entry name" value="Branch"/>
    <property type="match status" value="1"/>
</dbReference>
<dbReference type="AlphaFoldDB" id="A0A0M3JGW8"/>
<name>A0A0M3JGW8_ANISI</name>
<comment type="subcellular location">
    <subcellularLocation>
        <location evidence="1">Membrane</location>
        <topology evidence="1">Single-pass type II membrane protein</topology>
    </subcellularLocation>
</comment>
<keyword evidence="3" id="KW-0808">Transferase</keyword>
<dbReference type="PANTHER" id="PTHR46671">
    <property type="entry name" value="PROTEIN CBG11221"/>
    <property type="match status" value="1"/>
</dbReference>
<keyword evidence="5" id="KW-0325">Glycoprotein</keyword>
<keyword evidence="7" id="KW-1185">Reference proteome</keyword>
<evidence type="ECO:0000256" key="5">
    <source>
        <dbReference type="ARBA" id="ARBA00023180"/>
    </source>
</evidence>
<evidence type="ECO:0000256" key="1">
    <source>
        <dbReference type="ARBA" id="ARBA00004606"/>
    </source>
</evidence>
<evidence type="ECO:0000256" key="4">
    <source>
        <dbReference type="ARBA" id="ARBA00023136"/>
    </source>
</evidence>
<dbReference type="OrthoDB" id="2019572at2759"/>
<proteinExistence type="predicted"/>
<reference evidence="8" key="1">
    <citation type="submission" date="2017-02" db="UniProtKB">
        <authorList>
            <consortium name="WormBaseParasite"/>
        </authorList>
    </citation>
    <scope>IDENTIFICATION</scope>
</reference>
<dbReference type="GO" id="GO:0016757">
    <property type="term" value="F:glycosyltransferase activity"/>
    <property type="evidence" value="ECO:0007669"/>
    <property type="project" value="UniProtKB-KW"/>
</dbReference>
<reference evidence="6 7" key="2">
    <citation type="submission" date="2018-11" db="EMBL/GenBank/DDBJ databases">
        <authorList>
            <consortium name="Pathogen Informatics"/>
        </authorList>
    </citation>
    <scope>NUCLEOTIDE SEQUENCE [LARGE SCALE GENOMIC DNA]</scope>
</reference>
<evidence type="ECO:0000256" key="3">
    <source>
        <dbReference type="ARBA" id="ARBA00022679"/>
    </source>
</evidence>
<evidence type="ECO:0000313" key="8">
    <source>
        <dbReference type="WBParaSite" id="ASIM_0000687601-mRNA-1"/>
    </source>
</evidence>
<dbReference type="EMBL" id="UYRR01014759">
    <property type="protein sequence ID" value="VDK27458.1"/>
    <property type="molecule type" value="Genomic_DNA"/>
</dbReference>
<accession>A0A0M3JGW8</accession>
<dbReference type="GO" id="GO:0016020">
    <property type="term" value="C:membrane"/>
    <property type="evidence" value="ECO:0007669"/>
    <property type="project" value="UniProtKB-SubCell"/>
</dbReference>
<evidence type="ECO:0000256" key="2">
    <source>
        <dbReference type="ARBA" id="ARBA00022676"/>
    </source>
</evidence>
<protein>
    <submittedName>
        <fullName evidence="6 8">Uncharacterized protein</fullName>
    </submittedName>
</protein>
<dbReference type="Proteomes" id="UP000267096">
    <property type="component" value="Unassembled WGS sequence"/>
</dbReference>
<organism evidence="8">
    <name type="scientific">Anisakis simplex</name>
    <name type="common">Herring worm</name>
    <dbReference type="NCBI Taxonomy" id="6269"/>
    <lineage>
        <taxon>Eukaryota</taxon>
        <taxon>Metazoa</taxon>
        <taxon>Ecdysozoa</taxon>
        <taxon>Nematoda</taxon>
        <taxon>Chromadorea</taxon>
        <taxon>Rhabditida</taxon>
        <taxon>Spirurina</taxon>
        <taxon>Ascaridomorpha</taxon>
        <taxon>Ascaridoidea</taxon>
        <taxon>Anisakidae</taxon>
        <taxon>Anisakis</taxon>
        <taxon>Anisakis simplex complex</taxon>
    </lineage>
</organism>
<evidence type="ECO:0000313" key="6">
    <source>
        <dbReference type="EMBL" id="VDK27458.1"/>
    </source>
</evidence>
<evidence type="ECO:0000313" key="7">
    <source>
        <dbReference type="Proteomes" id="UP000267096"/>
    </source>
</evidence>
<gene>
    <name evidence="6" type="ORF">ASIM_LOCUS6649</name>
</gene>
<dbReference type="WBParaSite" id="ASIM_0000687601-mRNA-1">
    <property type="protein sequence ID" value="ASIM_0000687601-mRNA-1"/>
    <property type="gene ID" value="ASIM_0000687601"/>
</dbReference>
<keyword evidence="2" id="KW-0328">Glycosyltransferase</keyword>
<dbReference type="PANTHER" id="PTHR46671:SF7">
    <property type="entry name" value="CORE-2_I-BRANCHING ENZYME"/>
    <property type="match status" value="1"/>
</dbReference>
<sequence length="134" mass="15531">MRLHAIQLSLCNHINIPLTSDVFKHTFTSRVKQIQQPTVEDDEKIDVSCEKVRSRGYYANASDNPFSIAYIRIVYKDYHLQELLFNLMYSPTNVFCYAIDKKATKVFHQQMQNLSECFSNVHLTATEYEVDSAG</sequence>